<dbReference type="RefSeq" id="WP_183418826.1">
    <property type="nucleotide sequence ID" value="NZ_JACHXY010000001.1"/>
</dbReference>
<reference evidence="2 3" key="1">
    <citation type="submission" date="2020-08" db="EMBL/GenBank/DDBJ databases">
        <title>Genomic Encyclopedia of Type Strains, Phase III (KMG-III): the genomes of soil and plant-associated and newly described type strains.</title>
        <authorList>
            <person name="Whitman W."/>
        </authorList>
    </citation>
    <scope>NUCLEOTIDE SEQUENCE [LARGE SCALE GENOMIC DNA]</scope>
    <source>
        <strain evidence="2 3">CECT 8356</strain>
    </source>
</reference>
<evidence type="ECO:0000313" key="3">
    <source>
        <dbReference type="Proteomes" id="UP000543579"/>
    </source>
</evidence>
<dbReference type="EMBL" id="JACHXY010000001">
    <property type="protein sequence ID" value="MBB3157407.1"/>
    <property type="molecule type" value="Genomic_DNA"/>
</dbReference>
<proteinExistence type="predicted"/>
<comment type="caution">
    <text evidence="2">The sequence shown here is derived from an EMBL/GenBank/DDBJ whole genome shotgun (WGS) entry which is preliminary data.</text>
</comment>
<dbReference type="AlphaFoldDB" id="A0A7W5GFN8"/>
<organism evidence="2 3">
    <name type="scientific">Microbacterium proteolyticum</name>
    <dbReference type="NCBI Taxonomy" id="1572644"/>
    <lineage>
        <taxon>Bacteria</taxon>
        <taxon>Bacillati</taxon>
        <taxon>Actinomycetota</taxon>
        <taxon>Actinomycetes</taxon>
        <taxon>Micrococcales</taxon>
        <taxon>Microbacteriaceae</taxon>
        <taxon>Microbacterium</taxon>
    </lineage>
</organism>
<feature type="transmembrane region" description="Helical" evidence="1">
    <location>
        <begin position="20"/>
        <end position="42"/>
    </location>
</feature>
<accession>A0A7W5GFN8</accession>
<keyword evidence="1" id="KW-0812">Transmembrane</keyword>
<protein>
    <recommendedName>
        <fullName evidence="4">SbsA Ig-like domain-containing protein</fullName>
    </recommendedName>
</protein>
<evidence type="ECO:0000256" key="1">
    <source>
        <dbReference type="SAM" id="Phobius"/>
    </source>
</evidence>
<name>A0A7W5GFN8_9MICO</name>
<dbReference type="Proteomes" id="UP000543579">
    <property type="component" value="Unassembled WGS sequence"/>
</dbReference>
<evidence type="ECO:0000313" key="2">
    <source>
        <dbReference type="EMBL" id="MBB3157407.1"/>
    </source>
</evidence>
<evidence type="ECO:0008006" key="4">
    <source>
        <dbReference type="Google" id="ProtNLM"/>
    </source>
</evidence>
<gene>
    <name evidence="2" type="ORF">FHS07_001091</name>
</gene>
<sequence length="459" mass="47096">MTRTSPEAEAARSPSSRRWVVAGIAVVVCLAAVSTTLAAAALERGPRIRGVDGDPSLAVQQSGVTLVLRADQPLDPRSAEGVRVEPAVPFEVEVTGSTMRLRFTGTVDHARDYRVSIPTLRGRATGATAEAAFDFATPPLSVTTLERGGSFDRAGGADDRIVRHDLSSGSDEVIFSAPRIQEYADDGDGVVAAVLHADGRATLTRAGQGADPVPLPLPGDGTVGLLRASADAGRAGFVFTGTGAQAQSYISTLFLVDLADPDAGARAVLDLDGLPLQADSWFFVPGSSYLVAQAPTGSLILVDATGSAPPRLLGEVGALRAVLPASTSLVIDGSAGPAVLDLTNGTLSDIVGAAADEVSTGTVFLSDSSSVQWTAEDVVRRTATEPPAGVFRAGAGGRIEEVCVSPSGRFAAIGVVRADAGIDDYPARAEWLGRTSTVIDVSSGTRLAEVPGTRPDWCA</sequence>
<keyword evidence="1" id="KW-1133">Transmembrane helix</keyword>
<keyword evidence="1" id="KW-0472">Membrane</keyword>